<feature type="domain" description="tRNA(Ile)-lysidine/2-thiocytidine synthase N-terminal" evidence="15">
    <location>
        <begin position="52"/>
        <end position="214"/>
    </location>
</feature>
<comment type="pathway">
    <text evidence="13">tRNA modification.</text>
</comment>
<evidence type="ECO:0000256" key="6">
    <source>
        <dbReference type="ARBA" id="ARBA00022723"/>
    </source>
</evidence>
<dbReference type="PANTHER" id="PTHR43686">
    <property type="entry name" value="SULFURTRANSFERASE-RELATED"/>
    <property type="match status" value="1"/>
</dbReference>
<evidence type="ECO:0000256" key="9">
    <source>
        <dbReference type="ARBA" id="ARBA00022842"/>
    </source>
</evidence>
<dbReference type="Gene3D" id="3.40.50.620">
    <property type="entry name" value="HUPs"/>
    <property type="match status" value="1"/>
</dbReference>
<dbReference type="AlphaFoldDB" id="A0A4Q7MH25"/>
<dbReference type="GO" id="GO:0005524">
    <property type="term" value="F:ATP binding"/>
    <property type="evidence" value="ECO:0007669"/>
    <property type="project" value="UniProtKB-UniRule"/>
</dbReference>
<evidence type="ECO:0000256" key="5">
    <source>
        <dbReference type="ARBA" id="ARBA00022694"/>
    </source>
</evidence>
<dbReference type="PANTHER" id="PTHR43686:SF1">
    <property type="entry name" value="AMINOTRAN_5 DOMAIN-CONTAINING PROTEIN"/>
    <property type="match status" value="1"/>
</dbReference>
<evidence type="ECO:0000313" key="16">
    <source>
        <dbReference type="EMBL" id="RZS66803.1"/>
    </source>
</evidence>
<sequence>MSIATPDTAATPLSAKAQARERLENNKLAKRLARETTRAISDYNMIEAGDRVMVCLSGGKDSYGLLDILMRLRVRAPFHFDIVAVNLDQKQPGFPDHILPEYLRSLDVPFHIETQDTYSIVTRLVPEGKTMCSLCSRLRRGILYRVADELGATKIALGHHRDDILATFFLNLFYGGKMKGMPPKLVSDDGRHTVIRPLAYVPERDLIAYARHMQFPIIPCNLCGSQENLKRQEVGRMIAQWDKEQPGRAWNIFNALSRVVPSHLMDRELFDFAGLKPTGIPDAEGDKAFDGDEFQGPESHQKHDETDNTSPAAAQEAVMAATPATPAVGAAVPLKETTLTFVRPAGSQKA</sequence>
<keyword evidence="4 13" id="KW-0808">Transferase</keyword>
<evidence type="ECO:0000256" key="1">
    <source>
        <dbReference type="ARBA" id="ARBA00022485"/>
    </source>
</evidence>
<dbReference type="Pfam" id="PF01171">
    <property type="entry name" value="ATP_bind_3"/>
    <property type="match status" value="1"/>
</dbReference>
<feature type="region of interest" description="Disordered" evidence="14">
    <location>
        <begin position="281"/>
        <end position="320"/>
    </location>
</feature>
<comment type="miscellaneous">
    <text evidence="13">The thiolation reaction likely consists of two steps: a first activation step by ATP to form an adenylated intermediate of the target base of tRNA, and a second nucleophilic substitution step of the sulfur (S) atom supplied by the hydrosulfide attached to the Fe-S cluster.</text>
</comment>
<keyword evidence="3 13" id="KW-0820">tRNA-binding</keyword>
<evidence type="ECO:0000256" key="10">
    <source>
        <dbReference type="ARBA" id="ARBA00022884"/>
    </source>
</evidence>
<gene>
    <name evidence="13" type="primary">ttcA</name>
    <name evidence="16" type="ORF">EV679_2962</name>
</gene>
<keyword evidence="10 13" id="KW-0694">RNA-binding</keyword>
<comment type="subcellular location">
    <subcellularLocation>
        <location evidence="13">Cytoplasm</location>
    </subcellularLocation>
</comment>
<reference evidence="16 17" key="1">
    <citation type="submission" date="2019-02" db="EMBL/GenBank/DDBJ databases">
        <title>Genomic Encyclopedia of Type Strains, Phase IV (KMG-IV): sequencing the most valuable type-strain genomes for metagenomic binning, comparative biology and taxonomic classification.</title>
        <authorList>
            <person name="Goeker M."/>
        </authorList>
    </citation>
    <scope>NUCLEOTIDE SEQUENCE [LARGE SCALE GENOMIC DNA]</scope>
    <source>
        <strain evidence="16 17">DSM 16618</strain>
    </source>
</reference>
<protein>
    <recommendedName>
        <fullName evidence="13">tRNA-cytidine(32) 2-sulfurtransferase</fullName>
        <ecNumber evidence="13">2.8.1.-</ecNumber>
    </recommendedName>
    <alternativeName>
        <fullName evidence="13">Two-thiocytidine biosynthesis protein A</fullName>
    </alternativeName>
    <alternativeName>
        <fullName evidence="13">tRNA 2-thiocytidine biosynthesis protein TtcA</fullName>
    </alternativeName>
</protein>
<dbReference type="Proteomes" id="UP000292039">
    <property type="component" value="Unassembled WGS sequence"/>
</dbReference>
<keyword evidence="6 13" id="KW-0479">Metal-binding</keyword>
<dbReference type="GO" id="GO:0000049">
    <property type="term" value="F:tRNA binding"/>
    <property type="evidence" value="ECO:0007669"/>
    <property type="project" value="UniProtKB-KW"/>
</dbReference>
<organism evidence="16 17">
    <name type="scientific">Kerstersia gyiorum</name>
    <dbReference type="NCBI Taxonomy" id="206506"/>
    <lineage>
        <taxon>Bacteria</taxon>
        <taxon>Pseudomonadati</taxon>
        <taxon>Pseudomonadota</taxon>
        <taxon>Betaproteobacteria</taxon>
        <taxon>Burkholderiales</taxon>
        <taxon>Alcaligenaceae</taxon>
        <taxon>Kerstersia</taxon>
    </lineage>
</organism>
<comment type="cofactor">
    <cofactor evidence="13">
        <name>[4Fe-4S] cluster</name>
        <dbReference type="ChEBI" id="CHEBI:49883"/>
    </cofactor>
    <text evidence="13">Binds 1 [4Fe-4S] cluster per subunit. The cluster is chelated by three Cys residues, the fourth Fe has a free coordination site that may bind a sulfur atom transferred from the persulfide of IscS.</text>
</comment>
<keyword evidence="11 13" id="KW-0408">Iron</keyword>
<keyword evidence="5 13" id="KW-0819">tRNA processing</keyword>
<feature type="binding site" evidence="13">
    <location>
        <position position="135"/>
    </location>
    <ligand>
        <name>[4Fe-4S] cluster</name>
        <dbReference type="ChEBI" id="CHEBI:49883"/>
    </ligand>
</feature>
<keyword evidence="9 13" id="KW-0460">Magnesium</keyword>
<dbReference type="GO" id="GO:0051539">
    <property type="term" value="F:4 iron, 4 sulfur cluster binding"/>
    <property type="evidence" value="ECO:0007669"/>
    <property type="project" value="UniProtKB-UniRule"/>
</dbReference>
<evidence type="ECO:0000256" key="4">
    <source>
        <dbReference type="ARBA" id="ARBA00022679"/>
    </source>
</evidence>
<dbReference type="GO" id="GO:0034227">
    <property type="term" value="P:tRNA thio-modification"/>
    <property type="evidence" value="ECO:0007669"/>
    <property type="project" value="UniProtKB-UniRule"/>
</dbReference>
<dbReference type="EC" id="2.8.1.-" evidence="13"/>
<evidence type="ECO:0000256" key="11">
    <source>
        <dbReference type="ARBA" id="ARBA00023004"/>
    </source>
</evidence>
<evidence type="ECO:0000256" key="2">
    <source>
        <dbReference type="ARBA" id="ARBA00022490"/>
    </source>
</evidence>
<dbReference type="InterPro" id="IPR014729">
    <property type="entry name" value="Rossmann-like_a/b/a_fold"/>
</dbReference>
<dbReference type="EMBL" id="SGWZ01000005">
    <property type="protein sequence ID" value="RZS66803.1"/>
    <property type="molecule type" value="Genomic_DNA"/>
</dbReference>
<comment type="similarity">
    <text evidence="13">Belongs to the TtcA family.</text>
</comment>
<keyword evidence="12 13" id="KW-0411">Iron-sulfur</keyword>
<dbReference type="CDD" id="cd24138">
    <property type="entry name" value="TtcA-like"/>
    <property type="match status" value="1"/>
</dbReference>
<comment type="cofactor">
    <cofactor evidence="13">
        <name>Mg(2+)</name>
        <dbReference type="ChEBI" id="CHEBI:18420"/>
    </cofactor>
</comment>
<keyword evidence="1 13" id="KW-0004">4Fe-4S</keyword>
<evidence type="ECO:0000256" key="8">
    <source>
        <dbReference type="ARBA" id="ARBA00022840"/>
    </source>
</evidence>
<dbReference type="InterPro" id="IPR012089">
    <property type="entry name" value="tRNA_Cyd_32_2_STrfase"/>
</dbReference>
<comment type="catalytic activity">
    <reaction evidence="13">
        <text>cytidine(32) in tRNA + S-sulfanyl-L-cysteinyl-[cysteine desulfurase] + AH2 + ATP = 2-thiocytidine(32) in tRNA + L-cysteinyl-[cysteine desulfurase] + A + AMP + diphosphate + H(+)</text>
        <dbReference type="Rhea" id="RHEA:57048"/>
        <dbReference type="Rhea" id="RHEA-COMP:10288"/>
        <dbReference type="Rhea" id="RHEA-COMP:12157"/>
        <dbReference type="Rhea" id="RHEA-COMP:12158"/>
        <dbReference type="Rhea" id="RHEA-COMP:14821"/>
        <dbReference type="ChEBI" id="CHEBI:13193"/>
        <dbReference type="ChEBI" id="CHEBI:15378"/>
        <dbReference type="ChEBI" id="CHEBI:17499"/>
        <dbReference type="ChEBI" id="CHEBI:29950"/>
        <dbReference type="ChEBI" id="CHEBI:30616"/>
        <dbReference type="ChEBI" id="CHEBI:33019"/>
        <dbReference type="ChEBI" id="CHEBI:61963"/>
        <dbReference type="ChEBI" id="CHEBI:82748"/>
        <dbReference type="ChEBI" id="CHEBI:141453"/>
        <dbReference type="ChEBI" id="CHEBI:456215"/>
    </reaction>
</comment>
<evidence type="ECO:0000256" key="7">
    <source>
        <dbReference type="ARBA" id="ARBA00022741"/>
    </source>
</evidence>
<keyword evidence="7 13" id="KW-0547">Nucleotide-binding</keyword>
<dbReference type="GO" id="GO:0016783">
    <property type="term" value="F:sulfurtransferase activity"/>
    <property type="evidence" value="ECO:0007669"/>
    <property type="project" value="UniProtKB-UniRule"/>
</dbReference>
<feature type="binding site" evidence="13">
    <location>
        <position position="223"/>
    </location>
    <ligand>
        <name>[4Fe-4S] cluster</name>
        <dbReference type="ChEBI" id="CHEBI:49883"/>
    </ligand>
</feature>
<dbReference type="SUPFAM" id="SSF52402">
    <property type="entry name" value="Adenine nucleotide alpha hydrolases-like"/>
    <property type="match status" value="1"/>
</dbReference>
<evidence type="ECO:0000256" key="12">
    <source>
        <dbReference type="ARBA" id="ARBA00023014"/>
    </source>
</evidence>
<accession>A0A4Q7MH25</accession>
<dbReference type="NCBIfam" id="NF007972">
    <property type="entry name" value="PRK10696.1"/>
    <property type="match status" value="1"/>
</dbReference>
<evidence type="ECO:0000256" key="14">
    <source>
        <dbReference type="SAM" id="MobiDB-lite"/>
    </source>
</evidence>
<evidence type="ECO:0000313" key="17">
    <source>
        <dbReference type="Proteomes" id="UP000292039"/>
    </source>
</evidence>
<dbReference type="HAMAP" id="MF_01850">
    <property type="entry name" value="TtcA"/>
    <property type="match status" value="1"/>
</dbReference>
<keyword evidence="2 13" id="KW-0963">Cytoplasm</keyword>
<proteinExistence type="inferred from homology"/>
<comment type="subunit">
    <text evidence="13">Homodimer.</text>
</comment>
<comment type="caution">
    <text evidence="16">The sequence shown here is derived from an EMBL/GenBank/DDBJ whole genome shotgun (WGS) entry which is preliminary data.</text>
</comment>
<name>A0A4Q7MH25_9BURK</name>
<keyword evidence="8 13" id="KW-0067">ATP-binding</keyword>
<dbReference type="GO" id="GO:0000287">
    <property type="term" value="F:magnesium ion binding"/>
    <property type="evidence" value="ECO:0007669"/>
    <property type="project" value="UniProtKB-UniRule"/>
</dbReference>
<feature type="short sequence motif" description="PP-loop motif" evidence="13">
    <location>
        <begin position="57"/>
        <end position="62"/>
    </location>
</feature>
<dbReference type="RefSeq" id="WP_130487609.1">
    <property type="nucleotide sequence ID" value="NZ_CBCSEB010000009.1"/>
</dbReference>
<evidence type="ECO:0000256" key="3">
    <source>
        <dbReference type="ARBA" id="ARBA00022555"/>
    </source>
</evidence>
<dbReference type="InterPro" id="IPR011063">
    <property type="entry name" value="TilS/TtcA_N"/>
</dbReference>
<evidence type="ECO:0000256" key="13">
    <source>
        <dbReference type="HAMAP-Rule" id="MF_01850"/>
    </source>
</evidence>
<feature type="binding site" evidence="13">
    <location>
        <position position="132"/>
    </location>
    <ligand>
        <name>[4Fe-4S] cluster</name>
        <dbReference type="ChEBI" id="CHEBI:49883"/>
    </ligand>
</feature>
<dbReference type="GO" id="GO:0005737">
    <property type="term" value="C:cytoplasm"/>
    <property type="evidence" value="ECO:0007669"/>
    <property type="project" value="UniProtKB-SubCell"/>
</dbReference>
<comment type="function">
    <text evidence="13">Catalyzes the ATP-dependent 2-thiolation of cytidine in position 32 of tRNA, to form 2-thiocytidine (s(2)C32). The sulfur atoms are provided by the cysteine/cysteine desulfurase (IscS) system.</text>
</comment>
<evidence type="ECO:0000259" key="15">
    <source>
        <dbReference type="Pfam" id="PF01171"/>
    </source>
</evidence>